<dbReference type="AlphaFoldDB" id="A0A956LZ11"/>
<feature type="transmembrane region" description="Helical" evidence="1">
    <location>
        <begin position="37"/>
        <end position="61"/>
    </location>
</feature>
<evidence type="ECO:0000313" key="3">
    <source>
        <dbReference type="Proteomes" id="UP000697710"/>
    </source>
</evidence>
<evidence type="ECO:0000313" key="2">
    <source>
        <dbReference type="EMBL" id="MCA9728370.1"/>
    </source>
</evidence>
<dbReference type="Proteomes" id="UP000697710">
    <property type="component" value="Unassembled WGS sequence"/>
</dbReference>
<evidence type="ECO:0000256" key="1">
    <source>
        <dbReference type="SAM" id="Phobius"/>
    </source>
</evidence>
<dbReference type="InterPro" id="IPR037185">
    <property type="entry name" value="EmrE-like"/>
</dbReference>
<protein>
    <recommendedName>
        <fullName evidence="4">EamA domain-containing protein</fullName>
    </recommendedName>
</protein>
<feature type="transmembrane region" description="Helical" evidence="1">
    <location>
        <begin position="81"/>
        <end position="100"/>
    </location>
</feature>
<keyword evidence="1" id="KW-0472">Membrane</keyword>
<organism evidence="2 3">
    <name type="scientific">Eiseniibacteriota bacterium</name>
    <dbReference type="NCBI Taxonomy" id="2212470"/>
    <lineage>
        <taxon>Bacteria</taxon>
        <taxon>Candidatus Eiseniibacteriota</taxon>
    </lineage>
</organism>
<reference evidence="2" key="1">
    <citation type="submission" date="2020-04" db="EMBL/GenBank/DDBJ databases">
        <authorList>
            <person name="Zhang T."/>
        </authorList>
    </citation>
    <scope>NUCLEOTIDE SEQUENCE</scope>
    <source>
        <strain evidence="2">HKST-UBA01</strain>
    </source>
</reference>
<keyword evidence="1" id="KW-1133">Transmembrane helix</keyword>
<reference evidence="2" key="2">
    <citation type="journal article" date="2021" name="Microbiome">
        <title>Successional dynamics and alternative stable states in a saline activated sludge microbial community over 9 years.</title>
        <authorList>
            <person name="Wang Y."/>
            <person name="Ye J."/>
            <person name="Ju F."/>
            <person name="Liu L."/>
            <person name="Boyd J.A."/>
            <person name="Deng Y."/>
            <person name="Parks D.H."/>
            <person name="Jiang X."/>
            <person name="Yin X."/>
            <person name="Woodcroft B.J."/>
            <person name="Tyson G.W."/>
            <person name="Hugenholtz P."/>
            <person name="Polz M.F."/>
            <person name="Zhang T."/>
        </authorList>
    </citation>
    <scope>NUCLEOTIDE SEQUENCE</scope>
    <source>
        <strain evidence="2">HKST-UBA01</strain>
    </source>
</reference>
<keyword evidence="1" id="KW-0812">Transmembrane</keyword>
<name>A0A956LZ11_UNCEI</name>
<proteinExistence type="predicted"/>
<accession>A0A956LZ11</accession>
<comment type="caution">
    <text evidence="2">The sequence shown here is derived from an EMBL/GenBank/DDBJ whole genome shotgun (WGS) entry which is preliminary data.</text>
</comment>
<evidence type="ECO:0008006" key="4">
    <source>
        <dbReference type="Google" id="ProtNLM"/>
    </source>
</evidence>
<dbReference type="EMBL" id="JAGQHR010000364">
    <property type="protein sequence ID" value="MCA9728370.1"/>
    <property type="molecule type" value="Genomic_DNA"/>
</dbReference>
<feature type="transmembrane region" description="Helical" evidence="1">
    <location>
        <begin position="6"/>
        <end position="25"/>
    </location>
</feature>
<dbReference type="SUPFAM" id="SSF103481">
    <property type="entry name" value="Multidrug resistance efflux transporter EmrE"/>
    <property type="match status" value="1"/>
</dbReference>
<gene>
    <name evidence="2" type="ORF">KC729_11850</name>
</gene>
<sequence length="101" mass="10649">MNALEGIPLLGIALILRRGRLRAFLRADRGRSVWGGLIAALAYGIVIWAYAHGTIAPIAALRETSVVLAAWLGSRLLHEPFGRSRLAAAGIVALGVLLLAA</sequence>